<name>A0ABN8T4R1_9CNID</name>
<proteinExistence type="predicted"/>
<organism evidence="1 2">
    <name type="scientific">Porites evermanni</name>
    <dbReference type="NCBI Taxonomy" id="104178"/>
    <lineage>
        <taxon>Eukaryota</taxon>
        <taxon>Metazoa</taxon>
        <taxon>Cnidaria</taxon>
        <taxon>Anthozoa</taxon>
        <taxon>Hexacorallia</taxon>
        <taxon>Scleractinia</taxon>
        <taxon>Fungiina</taxon>
        <taxon>Poritidae</taxon>
        <taxon>Porites</taxon>
    </lineage>
</organism>
<protein>
    <submittedName>
        <fullName evidence="1">Uncharacterized protein</fullName>
    </submittedName>
</protein>
<reference evidence="1 2" key="1">
    <citation type="submission" date="2022-05" db="EMBL/GenBank/DDBJ databases">
        <authorList>
            <consortium name="Genoscope - CEA"/>
            <person name="William W."/>
        </authorList>
    </citation>
    <scope>NUCLEOTIDE SEQUENCE [LARGE SCALE GENOMIC DNA]</scope>
</reference>
<keyword evidence="2" id="KW-1185">Reference proteome</keyword>
<dbReference type="EMBL" id="CALNXI010007036">
    <property type="protein sequence ID" value="CAH3199263.1"/>
    <property type="molecule type" value="Genomic_DNA"/>
</dbReference>
<evidence type="ECO:0000313" key="1">
    <source>
        <dbReference type="EMBL" id="CAH3199263.1"/>
    </source>
</evidence>
<sequence length="164" mass="18550">MGMKSTELGYEWTWAECTKNQDCGDKKFCSKFRLQCQQCIDGSGCFSSDQCCGDKVCKLGWCKSEPKRTGLAKSPCDDDSQCNAGLFCSYNVFDGGKCEKLRKEGESCTMGIFDRRRPRCMEGLSCKRTSGFAVFFKYKCLKEGSVEDTSPAESSFDWFNNWKK</sequence>
<accession>A0ABN8T4R1</accession>
<dbReference type="Proteomes" id="UP001159427">
    <property type="component" value="Unassembled WGS sequence"/>
</dbReference>
<comment type="caution">
    <text evidence="1">The sequence shown here is derived from an EMBL/GenBank/DDBJ whole genome shotgun (WGS) entry which is preliminary data.</text>
</comment>
<evidence type="ECO:0000313" key="2">
    <source>
        <dbReference type="Proteomes" id="UP001159427"/>
    </source>
</evidence>
<gene>
    <name evidence="1" type="ORF">PEVE_00039700</name>
</gene>